<feature type="domain" description="Thioredoxin" evidence="9">
    <location>
        <begin position="16"/>
        <end position="157"/>
    </location>
</feature>
<evidence type="ECO:0000256" key="6">
    <source>
        <dbReference type="ARBA" id="ARBA00023284"/>
    </source>
</evidence>
<evidence type="ECO:0000256" key="7">
    <source>
        <dbReference type="PIRNR" id="PIRNR001488"/>
    </source>
</evidence>
<evidence type="ECO:0000256" key="3">
    <source>
        <dbReference type="ARBA" id="ARBA00022729"/>
    </source>
</evidence>
<comment type="similarity">
    <text evidence="2">Belongs to the thioredoxin family. DsbA subfamily.</text>
</comment>
<comment type="subcellular location">
    <subcellularLocation>
        <location evidence="1 7">Periplasm</location>
    </subcellularLocation>
</comment>
<keyword evidence="3 8" id="KW-0732">Signal</keyword>
<feature type="signal peptide" evidence="8">
    <location>
        <begin position="1"/>
        <end position="31"/>
    </location>
</feature>
<dbReference type="PANTHER" id="PTHR35891:SF2">
    <property type="entry name" value="THIOL:DISULFIDE INTERCHANGE PROTEIN DSBA"/>
    <property type="match status" value="1"/>
</dbReference>
<dbReference type="Proteomes" id="UP001556636">
    <property type="component" value="Unassembled WGS sequence"/>
</dbReference>
<comment type="caution">
    <text evidence="10">The sequence shown here is derived from an EMBL/GenBank/DDBJ whole genome shotgun (WGS) entry which is preliminary data.</text>
</comment>
<evidence type="ECO:0000256" key="5">
    <source>
        <dbReference type="ARBA" id="ARBA00023157"/>
    </source>
</evidence>
<evidence type="ECO:0000259" key="9">
    <source>
        <dbReference type="PROSITE" id="PS51352"/>
    </source>
</evidence>
<dbReference type="RefSeq" id="WP_235012746.1">
    <property type="nucleotide sequence ID" value="NZ_CP016382.1"/>
</dbReference>
<keyword evidence="5 7" id="KW-1015">Disulfide bond</keyword>
<reference evidence="10 11" key="1">
    <citation type="submission" date="2024-02" db="EMBL/GenBank/DDBJ databases">
        <title>New especies of Spiribacter isolated from saline water.</title>
        <authorList>
            <person name="Leon M.J."/>
            <person name="De La Haba R."/>
            <person name="Sanchez-Porro C."/>
            <person name="Ventosa A."/>
        </authorList>
    </citation>
    <scope>NUCLEOTIDE SEQUENCE [LARGE SCALE GENOMIC DNA]</scope>
    <source>
        <strain evidence="11">ag22IC6-196</strain>
    </source>
</reference>
<proteinExistence type="inferred from homology"/>
<evidence type="ECO:0000256" key="1">
    <source>
        <dbReference type="ARBA" id="ARBA00004418"/>
    </source>
</evidence>
<dbReference type="InterPro" id="IPR001853">
    <property type="entry name" value="DSBA-like_thioredoxin_dom"/>
</dbReference>
<gene>
    <name evidence="10" type="ORF">V6X51_07325</name>
</gene>
<feature type="chain" id="PRO_5046161443" description="Thiol:disulfide interchange protein" evidence="8">
    <location>
        <begin position="32"/>
        <end position="216"/>
    </location>
</feature>
<keyword evidence="11" id="KW-1185">Reference proteome</keyword>
<accession>A0ABV3RYN2</accession>
<organism evidence="10 11">
    <name type="scientific">Spiribacter roseus</name>
    <dbReference type="NCBI Taxonomy" id="1855875"/>
    <lineage>
        <taxon>Bacteria</taxon>
        <taxon>Pseudomonadati</taxon>
        <taxon>Pseudomonadota</taxon>
        <taxon>Gammaproteobacteria</taxon>
        <taxon>Chromatiales</taxon>
        <taxon>Ectothiorhodospiraceae</taxon>
        <taxon>Spiribacter</taxon>
    </lineage>
</organism>
<dbReference type="InterPro" id="IPR050824">
    <property type="entry name" value="Thiol_disulfide_DsbA"/>
</dbReference>
<evidence type="ECO:0000256" key="4">
    <source>
        <dbReference type="ARBA" id="ARBA00022764"/>
    </source>
</evidence>
<dbReference type="InterPro" id="IPR036249">
    <property type="entry name" value="Thioredoxin-like_sf"/>
</dbReference>
<keyword evidence="6" id="KW-0676">Redox-active center</keyword>
<dbReference type="Pfam" id="PF01323">
    <property type="entry name" value="DSBA"/>
    <property type="match status" value="1"/>
</dbReference>
<dbReference type="SUPFAM" id="SSF52833">
    <property type="entry name" value="Thioredoxin-like"/>
    <property type="match status" value="1"/>
</dbReference>
<protein>
    <recommendedName>
        <fullName evidence="7">Thiol:disulfide interchange protein</fullName>
    </recommendedName>
</protein>
<keyword evidence="4 7" id="KW-0574">Periplasm</keyword>
<evidence type="ECO:0000256" key="8">
    <source>
        <dbReference type="SAM" id="SignalP"/>
    </source>
</evidence>
<evidence type="ECO:0000313" key="11">
    <source>
        <dbReference type="Proteomes" id="UP001556636"/>
    </source>
</evidence>
<evidence type="ECO:0000313" key="10">
    <source>
        <dbReference type="EMBL" id="MEX0373249.1"/>
    </source>
</evidence>
<dbReference type="PROSITE" id="PS51352">
    <property type="entry name" value="THIOREDOXIN_2"/>
    <property type="match status" value="1"/>
</dbReference>
<evidence type="ECO:0000256" key="2">
    <source>
        <dbReference type="ARBA" id="ARBA00005791"/>
    </source>
</evidence>
<dbReference type="Gene3D" id="3.40.30.10">
    <property type="entry name" value="Glutaredoxin"/>
    <property type="match status" value="1"/>
</dbReference>
<dbReference type="PANTHER" id="PTHR35891">
    <property type="entry name" value="THIOL:DISULFIDE INTERCHANGE PROTEIN DSBA"/>
    <property type="match status" value="1"/>
</dbReference>
<dbReference type="CDD" id="cd03019">
    <property type="entry name" value="DsbA_DsbA"/>
    <property type="match status" value="1"/>
</dbReference>
<dbReference type="InterPro" id="IPR023205">
    <property type="entry name" value="DsbA/DsbL"/>
</dbReference>
<dbReference type="InterPro" id="IPR013766">
    <property type="entry name" value="Thioredoxin_domain"/>
</dbReference>
<name>A0ABV3RYN2_9GAMM</name>
<sequence>MRLTFSMGRWAPAALLLFGLAAALITGPAAAQQGYSVLDNPQPTDSTGDAVQVREFFSYGCPHCADFEPVLSDWVAENEGRVDLVHTPITFGRDSWAVLARAYYAADALGILDQTHRAMFDAIHEEGRQFESHADVAAFYASVADVSEAEVMDALNSFAVSSSLNRAERLAGAYGVRGTPSLGVAGQYLVDVRQAGGQRGMLDVADSLVAGEAGEG</sequence>
<dbReference type="PIRSF" id="PIRSF001488">
    <property type="entry name" value="Tdi_protein"/>
    <property type="match status" value="1"/>
</dbReference>
<dbReference type="EMBL" id="JBAKFG010000002">
    <property type="protein sequence ID" value="MEX0373249.1"/>
    <property type="molecule type" value="Genomic_DNA"/>
</dbReference>